<keyword evidence="2" id="KW-0413">Isomerase</keyword>
<sequence>MEIVWTGSNLISLSLTEEIDLIKEYSKLIIFDHHKLVNFLKGNDKEKIKDILLRNDIKPLLISHDFKLPLEGENKEILEIYELSKELDLPFLLINPCEKPSNISFNVALEMFAKNLSRSLSKIDLLIVIRINAFSVVNTLSKAYKVLNLIKERERLSLAFDTFHFYLGGEDFDVFRDKDFSQIKFVFLKDAENVPRYYLKENQQVFPGEGVIPLVQILTYLRDGGFNGYIVPEVVRPEYEKMKPEEYVSKLMETTRRIMSYL</sequence>
<proteinExistence type="predicted"/>
<evidence type="ECO:0000313" key="3">
    <source>
        <dbReference type="Proteomes" id="UP000007719"/>
    </source>
</evidence>
<dbReference type="RefSeq" id="WP_012584124.1">
    <property type="nucleotide sequence ID" value="NC_011661.1"/>
</dbReference>
<dbReference type="InterPro" id="IPR013022">
    <property type="entry name" value="Xyl_isomerase-like_TIM-brl"/>
</dbReference>
<feature type="domain" description="Xylose isomerase-like TIM barrel" evidence="1">
    <location>
        <begin position="79"/>
        <end position="256"/>
    </location>
</feature>
<dbReference type="EnsemblBacteria" id="ACK43049">
    <property type="protein sequence ID" value="ACK43049"/>
    <property type="gene ID" value="Dtur_1777"/>
</dbReference>
<dbReference type="OrthoDB" id="9782626at2"/>
<dbReference type="AlphaFoldDB" id="B8E0M9"/>
<gene>
    <name evidence="2" type="ordered locus">Dtur_1777</name>
</gene>
<dbReference type="PANTHER" id="PTHR12110:SF21">
    <property type="entry name" value="XYLOSE ISOMERASE-LIKE TIM BARREL DOMAIN-CONTAINING PROTEIN"/>
    <property type="match status" value="1"/>
</dbReference>
<protein>
    <submittedName>
        <fullName evidence="2">Xylose isomerase domain protein TIM barrel</fullName>
    </submittedName>
</protein>
<dbReference type="SUPFAM" id="SSF51658">
    <property type="entry name" value="Xylose isomerase-like"/>
    <property type="match status" value="1"/>
</dbReference>
<dbReference type="EMBL" id="CP001251">
    <property type="protein sequence ID" value="ACK43049.1"/>
    <property type="molecule type" value="Genomic_DNA"/>
</dbReference>
<dbReference type="PANTHER" id="PTHR12110">
    <property type="entry name" value="HYDROXYPYRUVATE ISOMERASE"/>
    <property type="match status" value="1"/>
</dbReference>
<dbReference type="InParanoid" id="B8E0M9"/>
<dbReference type="Gene3D" id="3.20.20.150">
    <property type="entry name" value="Divalent-metal-dependent TIM barrel enzymes"/>
    <property type="match status" value="1"/>
</dbReference>
<evidence type="ECO:0000313" key="2">
    <source>
        <dbReference type="EMBL" id="ACK43049.1"/>
    </source>
</evidence>
<reference evidence="3" key="1">
    <citation type="journal article" date="2016" name="Front. Microbiol.">
        <title>The complete genome sequence of hyperthermophile Dictyoglomus turgidum DSM 6724 reveals a specialized carbohydrate fermentor.</title>
        <authorList>
            <person name="Brumm P.J."/>
            <person name="Gowda K."/>
            <person name="Robb F.T."/>
            <person name="Mead D.A."/>
        </authorList>
    </citation>
    <scope>NUCLEOTIDE SEQUENCE [LARGE SCALE GENOMIC DNA]</scope>
    <source>
        <strain evidence="3">DSM 6724 / Z-1310</strain>
    </source>
</reference>
<dbReference type="Proteomes" id="UP000007719">
    <property type="component" value="Chromosome"/>
</dbReference>
<dbReference type="eggNOG" id="COG1082">
    <property type="taxonomic scope" value="Bacteria"/>
</dbReference>
<evidence type="ECO:0000259" key="1">
    <source>
        <dbReference type="Pfam" id="PF01261"/>
    </source>
</evidence>
<dbReference type="KEGG" id="dtu:Dtur_1777"/>
<dbReference type="GO" id="GO:0016853">
    <property type="term" value="F:isomerase activity"/>
    <property type="evidence" value="ECO:0007669"/>
    <property type="project" value="UniProtKB-KW"/>
</dbReference>
<name>B8E0M9_DICTD</name>
<dbReference type="Pfam" id="PF01261">
    <property type="entry name" value="AP_endonuc_2"/>
    <property type="match status" value="1"/>
</dbReference>
<dbReference type="STRING" id="515635.Dtur_1777"/>
<accession>B8E0M9</accession>
<dbReference type="InterPro" id="IPR050312">
    <property type="entry name" value="IolE/XylAMocC-like"/>
</dbReference>
<keyword evidence="3" id="KW-1185">Reference proteome</keyword>
<organism evidence="2 3">
    <name type="scientific">Dictyoglomus turgidum (strain DSM 6724 / Z-1310)</name>
    <dbReference type="NCBI Taxonomy" id="515635"/>
    <lineage>
        <taxon>Bacteria</taxon>
        <taxon>Pseudomonadati</taxon>
        <taxon>Dictyoglomota</taxon>
        <taxon>Dictyoglomia</taxon>
        <taxon>Dictyoglomales</taxon>
        <taxon>Dictyoglomaceae</taxon>
        <taxon>Dictyoglomus</taxon>
    </lineage>
</organism>
<dbReference type="InterPro" id="IPR036237">
    <property type="entry name" value="Xyl_isomerase-like_sf"/>
</dbReference>
<dbReference type="HOGENOM" id="CLU_1064494_0_0_0"/>